<reference evidence="1 2" key="1">
    <citation type="submission" date="2019-12" db="EMBL/GenBank/DDBJ databases">
        <title>The draft genomic sequence of strain Chitinophaga oryziterrae JCM 16595.</title>
        <authorList>
            <person name="Zhang X."/>
        </authorList>
    </citation>
    <scope>NUCLEOTIDE SEQUENCE [LARGE SCALE GENOMIC DNA]</scope>
    <source>
        <strain evidence="1 2">JCM 16595</strain>
    </source>
</reference>
<proteinExistence type="predicted"/>
<dbReference type="OrthoDB" id="676945at2"/>
<protein>
    <recommendedName>
        <fullName evidence="3">XRE family transcriptional regulator</fullName>
    </recommendedName>
</protein>
<evidence type="ECO:0008006" key="3">
    <source>
        <dbReference type="Google" id="ProtNLM"/>
    </source>
</evidence>
<gene>
    <name evidence="1" type="ORF">GO495_31100</name>
</gene>
<evidence type="ECO:0000313" key="1">
    <source>
        <dbReference type="EMBL" id="MVT45076.1"/>
    </source>
</evidence>
<name>A0A6N8JL25_9BACT</name>
<dbReference type="AlphaFoldDB" id="A0A6N8JL25"/>
<dbReference type="RefSeq" id="WP_157303860.1">
    <property type="nucleotide sequence ID" value="NZ_BAAAZB010000018.1"/>
</dbReference>
<comment type="caution">
    <text evidence="1">The sequence shown here is derived from an EMBL/GenBank/DDBJ whole genome shotgun (WGS) entry which is preliminary data.</text>
</comment>
<dbReference type="EMBL" id="WRXO01000015">
    <property type="protein sequence ID" value="MVT45076.1"/>
    <property type="molecule type" value="Genomic_DNA"/>
</dbReference>
<evidence type="ECO:0000313" key="2">
    <source>
        <dbReference type="Proteomes" id="UP000468388"/>
    </source>
</evidence>
<sequence length="85" mass="9604">MKDPRYAAVKSMLETGRITRLKDVFGIIPITVVHKDTAIHYATLHRRIQNPRLLTLDNFIAIAKLIDVKTEVIVSLALADLPKNK</sequence>
<accession>A0A6N8JL25</accession>
<keyword evidence="2" id="KW-1185">Reference proteome</keyword>
<dbReference type="Proteomes" id="UP000468388">
    <property type="component" value="Unassembled WGS sequence"/>
</dbReference>
<organism evidence="1 2">
    <name type="scientific">Chitinophaga oryziterrae</name>
    <dbReference type="NCBI Taxonomy" id="1031224"/>
    <lineage>
        <taxon>Bacteria</taxon>
        <taxon>Pseudomonadati</taxon>
        <taxon>Bacteroidota</taxon>
        <taxon>Chitinophagia</taxon>
        <taxon>Chitinophagales</taxon>
        <taxon>Chitinophagaceae</taxon>
        <taxon>Chitinophaga</taxon>
    </lineage>
</organism>